<sequence>MHDDLYAHVFALHSDGHTWPEIAAEVRCSEDVVRNMVDHHRATLEARANADQFTLFDDPQGPT</sequence>
<dbReference type="Proteomes" id="UP000608063">
    <property type="component" value="Unassembled WGS sequence"/>
</dbReference>
<reference evidence="1" key="1">
    <citation type="submission" date="2019-11" db="EMBL/GenBank/DDBJ databases">
        <title>Spread of Macrolides and rifampicin resistant Rhodococcus equi in clinical isolates in the USA.</title>
        <authorList>
            <person name="Alvarez-Narvaez S."/>
            <person name="Huber L."/>
            <person name="Cohen N.D."/>
            <person name="Slovis N."/>
            <person name="Greiter M."/>
            <person name="Giguere S."/>
            <person name="Hart K."/>
        </authorList>
    </citation>
    <scope>NUCLEOTIDE SEQUENCE</scope>
    <source>
        <strain evidence="1">Lh_17</strain>
    </source>
</reference>
<organism evidence="2 4">
    <name type="scientific">Rhodococcus hoagii</name>
    <name type="common">Corynebacterium equii</name>
    <dbReference type="NCBI Taxonomy" id="43767"/>
    <lineage>
        <taxon>Bacteria</taxon>
        <taxon>Bacillati</taxon>
        <taxon>Actinomycetota</taxon>
        <taxon>Actinomycetes</taxon>
        <taxon>Mycobacteriales</taxon>
        <taxon>Nocardiaceae</taxon>
        <taxon>Prescottella</taxon>
    </lineage>
</organism>
<reference evidence="2" key="2">
    <citation type="journal article" date="2020" name="Environ. Microbiol.">
        <title>The novel and transferable erm(51) gene confers Macrolides, Lincosamides, and Streptogramins B (MLSB) resistance to clonal Rhodococcus equi in the environment.</title>
        <authorList>
            <person name="Huber L."/>
            <person name="Giguere S."/>
            <person name="Slovis N.M."/>
            <person name="Alvarez-Narvaez S."/>
            <person name="Hart K.A."/>
            <person name="Greiter M."/>
            <person name="Morris E.R.A."/>
            <person name="Cohen N.D."/>
        </authorList>
    </citation>
    <scope>NUCLEOTIDE SEQUENCE</scope>
    <source>
        <strain evidence="2">Lh_116_1</strain>
        <strain evidence="3">Lh_16_1</strain>
    </source>
</reference>
<dbReference type="Proteomes" id="UP000808906">
    <property type="component" value="Unassembled WGS sequence"/>
</dbReference>
<dbReference type="AlphaFoldDB" id="A0A9Q2YZY4"/>
<dbReference type="Proteomes" id="UP000603463">
    <property type="component" value="Unassembled WGS sequence"/>
</dbReference>
<protein>
    <submittedName>
        <fullName evidence="2">Uncharacterized protein</fullName>
    </submittedName>
</protein>
<gene>
    <name evidence="1" type="ORF">GS441_26545</name>
    <name evidence="2" type="ORF">GS882_28370</name>
    <name evidence="3" type="ORF">GS947_22135</name>
</gene>
<dbReference type="EMBL" id="WVDC01000017">
    <property type="protein sequence ID" value="NKW44186.1"/>
    <property type="molecule type" value="Genomic_DNA"/>
</dbReference>
<comment type="caution">
    <text evidence="2">The sequence shown here is derived from an EMBL/GenBank/DDBJ whole genome shotgun (WGS) entry which is preliminary data.</text>
</comment>
<accession>A0A9Q2YZY4</accession>
<evidence type="ECO:0000313" key="3">
    <source>
        <dbReference type="EMBL" id="NKW44186.1"/>
    </source>
</evidence>
<proteinExistence type="predicted"/>
<name>A0A9Q2YZY4_RHOHA</name>
<evidence type="ECO:0000313" key="1">
    <source>
        <dbReference type="EMBL" id="MBM4568837.1"/>
    </source>
</evidence>
<dbReference type="RefSeq" id="WP_202979176.1">
    <property type="nucleotide sequence ID" value="NZ_CP095479.1"/>
</dbReference>
<dbReference type="EMBL" id="WUXR01000025">
    <property type="protein sequence ID" value="MBM4568837.1"/>
    <property type="molecule type" value="Genomic_DNA"/>
</dbReference>
<dbReference type="EMBL" id="WVBC01000044">
    <property type="protein sequence ID" value="NKT81942.1"/>
    <property type="molecule type" value="Genomic_DNA"/>
</dbReference>
<evidence type="ECO:0000313" key="4">
    <source>
        <dbReference type="Proteomes" id="UP000603463"/>
    </source>
</evidence>
<evidence type="ECO:0000313" key="2">
    <source>
        <dbReference type="EMBL" id="NKT81942.1"/>
    </source>
</evidence>